<evidence type="ECO:0000256" key="13">
    <source>
        <dbReference type="SAM" id="Coils"/>
    </source>
</evidence>
<evidence type="ECO:0000256" key="10">
    <source>
        <dbReference type="ARBA" id="ARBA00030706"/>
    </source>
</evidence>
<name>A0A7X2T3X1_9FIRM</name>
<dbReference type="EMBL" id="VUMM01000015">
    <property type="protein sequence ID" value="MSS01907.1"/>
    <property type="molecule type" value="Genomic_DNA"/>
</dbReference>
<dbReference type="SUPFAM" id="SSF55729">
    <property type="entry name" value="Acyl-CoA N-acyltransferases (Nat)"/>
    <property type="match status" value="2"/>
</dbReference>
<evidence type="ECO:0000256" key="4">
    <source>
        <dbReference type="ARBA" id="ARBA00022490"/>
    </source>
</evidence>
<dbReference type="GO" id="GO:0016755">
    <property type="term" value="F:aminoacyltransferase activity"/>
    <property type="evidence" value="ECO:0007669"/>
    <property type="project" value="InterPro"/>
</dbReference>
<dbReference type="InterPro" id="IPR050644">
    <property type="entry name" value="PG_Glycine_Bridge_Synth"/>
</dbReference>
<dbReference type="InterPro" id="IPR016181">
    <property type="entry name" value="Acyl_CoA_acyltransferase"/>
</dbReference>
<comment type="similarity">
    <text evidence="1">Belongs to the FemABX family.</text>
</comment>
<sequence>MELVHLTEKEYNEFQCQYRYNTFLNSIDTYHLEQSLGFECDLVGLKKDGKIVCACFMIRYPMMKCFHYYYAPRGILIDYENKELLSVFTKKLKKYIRKKRGVQLIIDPYILYQERDADGKVVENGFNHQNVLDNLTSVGWIHQGFSTGYHSNMQTIRWMYAMNLDGYTKDSLWKALHQQTRWSINRTMKYKMQIKELSIDELDVFVDIMNQTGQRRGFETRNLVFYKCQMEAYKERLKCKLAYIDTSLLIQSLEKEKEEIEKEMKEVNEKLLEIPNSKKFNKKRKVLLEAIETNEKRMKEASDLQKNYGDIIPMAASMFIYDRDEVIYLTSGAYEQFRDFYASYAIQWNVICEALSMGYKRYNFYGISGIFDPEDETYGVYAFKKGFPGQVEELIGDFDLVCRPILYKLNYKRKK</sequence>
<dbReference type="GO" id="GO:0009252">
    <property type="term" value="P:peptidoglycan biosynthetic process"/>
    <property type="evidence" value="ECO:0007669"/>
    <property type="project" value="UniProtKB-KW"/>
</dbReference>
<dbReference type="Pfam" id="PF02388">
    <property type="entry name" value="FemAB"/>
    <property type="match status" value="1"/>
</dbReference>
<evidence type="ECO:0000256" key="7">
    <source>
        <dbReference type="ARBA" id="ARBA00022984"/>
    </source>
</evidence>
<evidence type="ECO:0000313" key="14">
    <source>
        <dbReference type="EMBL" id="MSS01907.1"/>
    </source>
</evidence>
<dbReference type="EC" id="2.3.2.17" evidence="2"/>
<keyword evidence="4" id="KW-0963">Cytoplasm</keyword>
<dbReference type="Proteomes" id="UP000470082">
    <property type="component" value="Unassembled WGS sequence"/>
</dbReference>
<evidence type="ECO:0000256" key="3">
    <source>
        <dbReference type="ARBA" id="ARBA00016236"/>
    </source>
</evidence>
<keyword evidence="15" id="KW-1185">Reference proteome</keyword>
<keyword evidence="9" id="KW-0961">Cell wall biogenesis/degradation</keyword>
<reference evidence="14 15" key="1">
    <citation type="submission" date="2019-08" db="EMBL/GenBank/DDBJ databases">
        <title>In-depth cultivation of the pig gut microbiome towards novel bacterial diversity and tailored functional studies.</title>
        <authorList>
            <person name="Wylensek D."/>
            <person name="Hitch T.C.A."/>
            <person name="Clavel T."/>
        </authorList>
    </citation>
    <scope>NUCLEOTIDE SEQUENCE [LARGE SCALE GENOMIC DNA]</scope>
    <source>
        <strain evidence="14 15">LKV-178-WT-2G</strain>
    </source>
</reference>
<accession>A0A7X2T3X1</accession>
<evidence type="ECO:0000256" key="11">
    <source>
        <dbReference type="ARBA" id="ARBA00032233"/>
    </source>
</evidence>
<organism evidence="14 15">
    <name type="scientific">Floccifex porci</name>
    <dbReference type="NCBI Taxonomy" id="2606629"/>
    <lineage>
        <taxon>Bacteria</taxon>
        <taxon>Bacillati</taxon>
        <taxon>Bacillota</taxon>
        <taxon>Erysipelotrichia</taxon>
        <taxon>Erysipelotrichales</taxon>
        <taxon>Erysipelotrichaceae</taxon>
        <taxon>Floccifex</taxon>
    </lineage>
</organism>
<evidence type="ECO:0000256" key="1">
    <source>
        <dbReference type="ARBA" id="ARBA00009943"/>
    </source>
</evidence>
<dbReference type="RefSeq" id="WP_154460622.1">
    <property type="nucleotide sequence ID" value="NZ_VUMM01000015.1"/>
</dbReference>
<evidence type="ECO:0000313" key="15">
    <source>
        <dbReference type="Proteomes" id="UP000470082"/>
    </source>
</evidence>
<dbReference type="PANTHER" id="PTHR36174">
    <property type="entry name" value="LIPID II:GLYCINE GLYCYLTRANSFERASE"/>
    <property type="match status" value="1"/>
</dbReference>
<keyword evidence="13" id="KW-0175">Coiled coil</keyword>
<dbReference type="AlphaFoldDB" id="A0A7X2T3X1"/>
<evidence type="ECO:0000256" key="5">
    <source>
        <dbReference type="ARBA" id="ARBA00022679"/>
    </source>
</evidence>
<dbReference type="PROSITE" id="PS51191">
    <property type="entry name" value="FEMABX"/>
    <property type="match status" value="1"/>
</dbReference>
<keyword evidence="7" id="KW-0573">Peptidoglycan synthesis</keyword>
<feature type="coiled-coil region" evidence="13">
    <location>
        <begin position="243"/>
        <end position="273"/>
    </location>
</feature>
<comment type="catalytic activity">
    <reaction evidence="12">
        <text>beta-D-GlcNAc-(1-&gt;4)-Mur2Ac(oyl-L-Ala-D-isoglutaminyl-L-Lys-(N(6)-Gly)-D-Ala-D-Ala)-di-trans,octa-cis-undecaprenyl diphosphate + 2 glycyl-tRNA(Gly) = MurNAc-L-Ala-D-isoglutaminyl-L-Lys-(N(6)-tri-Gly)-D-Ala-D-Ala-diphospho-di-trans,octa-cis-undecaprenyl-GlcNAc + 2 tRNA(Gly) + 2 H(+)</text>
        <dbReference type="Rhea" id="RHEA:30439"/>
        <dbReference type="Rhea" id="RHEA-COMP:9664"/>
        <dbReference type="Rhea" id="RHEA-COMP:9683"/>
        <dbReference type="ChEBI" id="CHEBI:15378"/>
        <dbReference type="ChEBI" id="CHEBI:62234"/>
        <dbReference type="ChEBI" id="CHEBI:62235"/>
        <dbReference type="ChEBI" id="CHEBI:78442"/>
        <dbReference type="ChEBI" id="CHEBI:78522"/>
        <dbReference type="EC" id="2.3.2.17"/>
    </reaction>
</comment>
<dbReference type="GO" id="GO:0071555">
    <property type="term" value="P:cell wall organization"/>
    <property type="evidence" value="ECO:0007669"/>
    <property type="project" value="UniProtKB-KW"/>
</dbReference>
<evidence type="ECO:0000256" key="2">
    <source>
        <dbReference type="ARBA" id="ARBA00012466"/>
    </source>
</evidence>
<dbReference type="SUPFAM" id="SSF46589">
    <property type="entry name" value="tRNA-binding arm"/>
    <property type="match status" value="1"/>
</dbReference>
<evidence type="ECO:0000256" key="6">
    <source>
        <dbReference type="ARBA" id="ARBA00022960"/>
    </source>
</evidence>
<evidence type="ECO:0000256" key="12">
    <source>
        <dbReference type="ARBA" id="ARBA00047483"/>
    </source>
</evidence>
<evidence type="ECO:0000256" key="9">
    <source>
        <dbReference type="ARBA" id="ARBA00023316"/>
    </source>
</evidence>
<dbReference type="PANTHER" id="PTHR36174:SF2">
    <property type="entry name" value="AMINOACYLTRANSFERASE FEMA"/>
    <property type="match status" value="1"/>
</dbReference>
<keyword evidence="8 14" id="KW-0012">Acyltransferase</keyword>
<dbReference type="InterPro" id="IPR010978">
    <property type="entry name" value="tRNA-bd_arm"/>
</dbReference>
<gene>
    <name evidence="14" type="ORF">FYJ50_07355</name>
</gene>
<dbReference type="Gene3D" id="3.40.630.30">
    <property type="match status" value="2"/>
</dbReference>
<protein>
    <recommendedName>
        <fullName evidence="3">Aminoacyltransferase FemA</fullName>
        <ecNumber evidence="2">2.3.2.17</ecNumber>
    </recommendedName>
    <alternativeName>
        <fullName evidence="11">Factor essential for expression of methicillin resistance A</fullName>
    </alternativeName>
    <alternativeName>
        <fullName evidence="10">N-acetylmuramoyl-L-alanyl-D-glutamyl-L-lysyl-(N6-glycyl)-D-alanyl-D-alanine-diphosphoundecaprenyl-N-acetylglucosamine:glycine glycyltransferase</fullName>
    </alternativeName>
</protein>
<keyword evidence="5 14" id="KW-0808">Transferase</keyword>
<dbReference type="Gene3D" id="1.20.58.90">
    <property type="match status" value="1"/>
</dbReference>
<dbReference type="GO" id="GO:0000166">
    <property type="term" value="F:nucleotide binding"/>
    <property type="evidence" value="ECO:0007669"/>
    <property type="project" value="InterPro"/>
</dbReference>
<evidence type="ECO:0000256" key="8">
    <source>
        <dbReference type="ARBA" id="ARBA00023315"/>
    </source>
</evidence>
<comment type="caution">
    <text evidence="14">The sequence shown here is derived from an EMBL/GenBank/DDBJ whole genome shotgun (WGS) entry which is preliminary data.</text>
</comment>
<proteinExistence type="inferred from homology"/>
<dbReference type="InterPro" id="IPR003447">
    <property type="entry name" value="FEMABX"/>
</dbReference>
<keyword evidence="6" id="KW-0133">Cell shape</keyword>
<dbReference type="GO" id="GO:0008360">
    <property type="term" value="P:regulation of cell shape"/>
    <property type="evidence" value="ECO:0007669"/>
    <property type="project" value="UniProtKB-KW"/>
</dbReference>